<proteinExistence type="predicted"/>
<dbReference type="InterPro" id="IPR014710">
    <property type="entry name" value="RmlC-like_jellyroll"/>
</dbReference>
<dbReference type="OrthoDB" id="9799936at2"/>
<dbReference type="Gene3D" id="2.60.120.10">
    <property type="entry name" value="Jelly Rolls"/>
    <property type="match status" value="2"/>
</dbReference>
<evidence type="ECO:0000256" key="1">
    <source>
        <dbReference type="ARBA" id="ARBA00023235"/>
    </source>
</evidence>
<dbReference type="STRING" id="1794912.AXX12_09640"/>
<dbReference type="PANTHER" id="PTHR39193">
    <property type="entry name" value="5-DEOXY-GLUCURONATE ISOMERASE"/>
    <property type="match status" value="1"/>
</dbReference>
<dbReference type="Proteomes" id="UP000076268">
    <property type="component" value="Unassembled WGS sequence"/>
</dbReference>
<accession>A0A154BRT1</accession>
<dbReference type="Pfam" id="PF04962">
    <property type="entry name" value="KduI"/>
    <property type="match status" value="1"/>
</dbReference>
<organism evidence="2 3">
    <name type="scientific">Anaerosporomusa subterranea</name>
    <dbReference type="NCBI Taxonomy" id="1794912"/>
    <lineage>
        <taxon>Bacteria</taxon>
        <taxon>Bacillati</taxon>
        <taxon>Bacillota</taxon>
        <taxon>Negativicutes</taxon>
        <taxon>Acetonemataceae</taxon>
        <taxon>Anaerosporomusa</taxon>
    </lineage>
</organism>
<dbReference type="InterPro" id="IPR021120">
    <property type="entry name" value="KduI/IolB_isomerase"/>
</dbReference>
<protein>
    <submittedName>
        <fullName evidence="2">5-deoxy-glucuronate isomerase</fullName>
    </submittedName>
</protein>
<keyword evidence="3" id="KW-1185">Reference proteome</keyword>
<dbReference type="PANTHER" id="PTHR39193:SF1">
    <property type="entry name" value="5-DEOXY-GLUCURONATE ISOMERASE"/>
    <property type="match status" value="1"/>
</dbReference>
<evidence type="ECO:0000313" key="3">
    <source>
        <dbReference type="Proteomes" id="UP000076268"/>
    </source>
</evidence>
<dbReference type="InterPro" id="IPR011051">
    <property type="entry name" value="RmlC_Cupin_sf"/>
</dbReference>
<dbReference type="AlphaFoldDB" id="A0A154BRT1"/>
<dbReference type="RefSeq" id="WP_066242542.1">
    <property type="nucleotide sequence ID" value="NZ_LSGP01000017.1"/>
</dbReference>
<dbReference type="PIRSF" id="PIRSF036628">
    <property type="entry name" value="IolB"/>
    <property type="match status" value="1"/>
</dbReference>
<keyword evidence="1 2" id="KW-0413">Isomerase</keyword>
<gene>
    <name evidence="2" type="ORF">AXX12_09640</name>
</gene>
<name>A0A154BRT1_ANASB</name>
<dbReference type="SUPFAM" id="SSF51182">
    <property type="entry name" value="RmlC-like cupins"/>
    <property type="match status" value="1"/>
</dbReference>
<comment type="caution">
    <text evidence="2">The sequence shown here is derived from an EMBL/GenBank/DDBJ whole genome shotgun (WGS) entry which is preliminary data.</text>
</comment>
<dbReference type="GO" id="GO:0008880">
    <property type="term" value="F:glucuronate isomerase activity"/>
    <property type="evidence" value="ECO:0007669"/>
    <property type="project" value="InterPro"/>
</dbReference>
<dbReference type="NCBIfam" id="TIGR04378">
    <property type="entry name" value="myo_inos_iolB"/>
    <property type="match status" value="1"/>
</dbReference>
<sequence>MGVFYPSKPEKGFNEIVKLGTTTQYTGFGLINLDAEQIYQGTTQNAEYILNILSGKCTIEINGKVFANLGERRDVFSGKASGAYVPINSSFTITEVKGEKVEIAVLASYAERAFAPFAYGPHDVVSEHRGFLNFQRDVHNVVIEQFEGQVDRIVVGETIVKPGHWSGYPSHKHDKLNLPYETEMEEIYHFRIRPADGFGVQVIYNDDLSVRESYFLKDGDSVFIPDGYHPIAVAPGFQFYYLWVMAGPHGRILVPFDDPKLAWLNNVKPLLGKD</sequence>
<dbReference type="EMBL" id="LSGP01000017">
    <property type="protein sequence ID" value="KYZ76672.1"/>
    <property type="molecule type" value="Genomic_DNA"/>
</dbReference>
<dbReference type="InterPro" id="IPR024203">
    <property type="entry name" value="Deoxy-glucuronate_isom_IolB"/>
</dbReference>
<evidence type="ECO:0000313" key="2">
    <source>
        <dbReference type="EMBL" id="KYZ76672.1"/>
    </source>
</evidence>
<reference evidence="2 3" key="1">
    <citation type="submission" date="2016-02" db="EMBL/GenBank/DDBJ databases">
        <title>Anaerosporomusa subterraneum gen. nov., sp. nov., a spore-forming obligate anaerobe isolated from saprolite.</title>
        <authorList>
            <person name="Choi J.K."/>
            <person name="Shah M."/>
            <person name="Yee N."/>
        </authorList>
    </citation>
    <scope>NUCLEOTIDE SEQUENCE [LARGE SCALE GENOMIC DNA]</scope>
    <source>
        <strain evidence="2 3">RU4</strain>
    </source>
</reference>
<dbReference type="GO" id="GO:0019310">
    <property type="term" value="P:inositol catabolic process"/>
    <property type="evidence" value="ECO:0007669"/>
    <property type="project" value="InterPro"/>
</dbReference>